<keyword evidence="3 16" id="KW-0413">Isomerase</keyword>
<keyword evidence="1" id="KW-0698">rRNA processing</keyword>
<evidence type="ECO:0000256" key="9">
    <source>
        <dbReference type="ARBA" id="ARBA00039988"/>
    </source>
</evidence>
<evidence type="ECO:0000256" key="11">
    <source>
        <dbReference type="ARBA" id="ARBA00042372"/>
    </source>
</evidence>
<gene>
    <name evidence="16" type="primary">yabO</name>
    <name evidence="16" type="ordered locus">MICA_1358</name>
</gene>
<dbReference type="AlphaFoldDB" id="G2KST0"/>
<dbReference type="InterPro" id="IPR020103">
    <property type="entry name" value="PsdUridine_synth_cat_dom_sf"/>
</dbReference>
<evidence type="ECO:0000256" key="6">
    <source>
        <dbReference type="ARBA" id="ARBA00037305"/>
    </source>
</evidence>
<dbReference type="RefSeq" id="WP_014102903.1">
    <property type="nucleotide sequence ID" value="NC_016026.1"/>
</dbReference>
<evidence type="ECO:0000256" key="2">
    <source>
        <dbReference type="ARBA" id="ARBA00022694"/>
    </source>
</evidence>
<comment type="function">
    <text evidence="6">Dual specificity enzyme that catalyzes the synthesis of pseudouridine from uracil-746 in 23S ribosomal RNA and from uracil-32 in the anticodon stem and loop of transfer RNAs.</text>
</comment>
<evidence type="ECO:0000313" key="16">
    <source>
        <dbReference type="EMBL" id="AEP09680.1"/>
    </source>
</evidence>
<evidence type="ECO:0000256" key="5">
    <source>
        <dbReference type="ARBA" id="ARBA00036916"/>
    </source>
</evidence>
<dbReference type="GO" id="GO:0000455">
    <property type="term" value="P:enzyme-directed rRNA pseudouridine synthesis"/>
    <property type="evidence" value="ECO:0007669"/>
    <property type="project" value="TreeGrafter"/>
</dbReference>
<dbReference type="EC" id="5.4.99.28" evidence="7"/>
<name>G2KST0_MICAA</name>
<evidence type="ECO:0000256" key="13">
    <source>
        <dbReference type="ARBA" id="ARBA00042883"/>
    </source>
</evidence>
<protein>
    <recommendedName>
        <fullName evidence="9">Dual-specificity RNA pseudouridine synthase RluA</fullName>
        <ecNumber evidence="7">5.4.99.28</ecNumber>
        <ecNumber evidence="8">5.4.99.29</ecNumber>
    </recommendedName>
    <alternativeName>
        <fullName evidence="10">23S rRNA pseudouridine(746) synthase</fullName>
    </alternativeName>
    <alternativeName>
        <fullName evidence="13">Ribosomal large subunit pseudouridine synthase A</fullName>
    </alternativeName>
    <alternativeName>
        <fullName evidence="12">rRNA pseudouridylate synthase A</fullName>
    </alternativeName>
    <alternativeName>
        <fullName evidence="14">rRNA-uridine isomerase A</fullName>
    </alternativeName>
    <alternativeName>
        <fullName evidence="11">tRNA pseudouridine(32) synthase</fullName>
    </alternativeName>
</protein>
<keyword evidence="2" id="KW-0819">tRNA processing</keyword>
<accession>G2KST0</accession>
<dbReference type="OrthoDB" id="9807829at2"/>
<feature type="domain" description="Pseudouridine synthase RsuA/RluA-like" evidence="15">
    <location>
        <begin position="25"/>
        <end position="171"/>
    </location>
</feature>
<dbReference type="GO" id="GO:0160151">
    <property type="term" value="F:tRNA pseudouridine(32) synthase activity"/>
    <property type="evidence" value="ECO:0007669"/>
    <property type="project" value="UniProtKB-EC"/>
</dbReference>
<organism evidence="16 17">
    <name type="scientific">Micavibrio aeruginosavorus (strain ARL-13)</name>
    <dbReference type="NCBI Taxonomy" id="856793"/>
    <lineage>
        <taxon>Bacteria</taxon>
        <taxon>Pseudomonadati</taxon>
        <taxon>Bdellovibrionota</taxon>
        <taxon>Bdellovibrionia</taxon>
        <taxon>Bdellovibrionales</taxon>
        <taxon>Pseudobdellovibrionaceae</taxon>
        <taxon>Micavibrio</taxon>
    </lineage>
</organism>
<dbReference type="GO" id="GO:0008033">
    <property type="term" value="P:tRNA processing"/>
    <property type="evidence" value="ECO:0007669"/>
    <property type="project" value="UniProtKB-KW"/>
</dbReference>
<dbReference type="Gene3D" id="3.30.2350.10">
    <property type="entry name" value="Pseudouridine synthase"/>
    <property type="match status" value="1"/>
</dbReference>
<evidence type="ECO:0000259" key="15">
    <source>
        <dbReference type="Pfam" id="PF00849"/>
    </source>
</evidence>
<dbReference type="GO" id="GO:0003723">
    <property type="term" value="F:RNA binding"/>
    <property type="evidence" value="ECO:0007669"/>
    <property type="project" value="InterPro"/>
</dbReference>
<dbReference type="InterPro" id="IPR006145">
    <property type="entry name" value="PsdUridine_synth_RsuA/RluA"/>
</dbReference>
<evidence type="ECO:0000256" key="12">
    <source>
        <dbReference type="ARBA" id="ARBA00042844"/>
    </source>
</evidence>
<dbReference type="PROSITE" id="PS01129">
    <property type="entry name" value="PSI_RLU"/>
    <property type="match status" value="1"/>
</dbReference>
<dbReference type="PANTHER" id="PTHR21600">
    <property type="entry name" value="MITOCHONDRIAL RNA PSEUDOURIDINE SYNTHASE"/>
    <property type="match status" value="1"/>
</dbReference>
<dbReference type="InterPro" id="IPR050188">
    <property type="entry name" value="RluA_PseudoU_synthase"/>
</dbReference>
<dbReference type="GO" id="GO:0160142">
    <property type="term" value="F:23S rRNA pseudouridine(746) synthase activity"/>
    <property type="evidence" value="ECO:0007669"/>
    <property type="project" value="UniProtKB-EC"/>
</dbReference>
<comment type="catalytic activity">
    <reaction evidence="4">
        <text>uridine(32) in tRNA = pseudouridine(32) in tRNA</text>
        <dbReference type="Rhea" id="RHEA:42544"/>
        <dbReference type="Rhea" id="RHEA-COMP:10107"/>
        <dbReference type="Rhea" id="RHEA-COMP:10108"/>
        <dbReference type="ChEBI" id="CHEBI:65314"/>
        <dbReference type="ChEBI" id="CHEBI:65315"/>
        <dbReference type="EC" id="5.4.99.28"/>
    </reaction>
</comment>
<dbReference type="InterPro" id="IPR006224">
    <property type="entry name" value="PsdUridine_synth_RluA-like_CS"/>
</dbReference>
<reference evidence="16 17" key="1">
    <citation type="journal article" date="2011" name="BMC Genomics">
        <title>Genomic insights into an obligate epibiotic bacterial predator: Micavibrio aeruginosavorus ARL-13.</title>
        <authorList>
            <person name="Wang Z."/>
            <person name="Kadouri D."/>
            <person name="Wu M."/>
        </authorList>
    </citation>
    <scope>NUCLEOTIDE SEQUENCE [LARGE SCALE GENOMIC DNA]</scope>
    <source>
        <strain evidence="16 17">ARL-13</strain>
    </source>
</reference>
<dbReference type="eggNOG" id="COG0564">
    <property type="taxonomic scope" value="Bacteria"/>
</dbReference>
<evidence type="ECO:0000256" key="4">
    <source>
        <dbReference type="ARBA" id="ARBA00036184"/>
    </source>
</evidence>
<dbReference type="CDD" id="cd02869">
    <property type="entry name" value="PseudoU_synth_RluA_like"/>
    <property type="match status" value="1"/>
</dbReference>
<keyword evidence="17" id="KW-1185">Reference proteome</keyword>
<dbReference type="PANTHER" id="PTHR21600:SF91">
    <property type="entry name" value="DUAL-SPECIFICITY RNA PSEUDOURIDINE SYNTHASE RLUA"/>
    <property type="match status" value="1"/>
</dbReference>
<dbReference type="EMBL" id="CP002382">
    <property type="protein sequence ID" value="AEP09680.1"/>
    <property type="molecule type" value="Genomic_DNA"/>
</dbReference>
<evidence type="ECO:0000256" key="1">
    <source>
        <dbReference type="ARBA" id="ARBA00022552"/>
    </source>
</evidence>
<evidence type="ECO:0000313" key="17">
    <source>
        <dbReference type="Proteomes" id="UP000009286"/>
    </source>
</evidence>
<dbReference type="Proteomes" id="UP000009286">
    <property type="component" value="Chromosome"/>
</dbReference>
<dbReference type="KEGG" id="mai:MICA_1358"/>
<evidence type="ECO:0000256" key="8">
    <source>
        <dbReference type="ARBA" id="ARBA00038945"/>
    </source>
</evidence>
<dbReference type="HOGENOM" id="CLU_016902_11_1_5"/>
<evidence type="ECO:0000256" key="14">
    <source>
        <dbReference type="ARBA" id="ARBA00043143"/>
    </source>
</evidence>
<proteinExistence type="predicted"/>
<dbReference type="STRING" id="856793.MICA_1358"/>
<dbReference type="SUPFAM" id="SSF55120">
    <property type="entry name" value="Pseudouridine synthase"/>
    <property type="match status" value="1"/>
</dbReference>
<dbReference type="EC" id="5.4.99.29" evidence="8"/>
<dbReference type="Pfam" id="PF00849">
    <property type="entry name" value="PseudoU_synth_2"/>
    <property type="match status" value="1"/>
</dbReference>
<comment type="catalytic activity">
    <reaction evidence="5">
        <text>uridine(746) in 23S rRNA = pseudouridine(746) in 23S rRNA</text>
        <dbReference type="Rhea" id="RHEA:42548"/>
        <dbReference type="Rhea" id="RHEA-COMP:10109"/>
        <dbReference type="Rhea" id="RHEA-COMP:10110"/>
        <dbReference type="ChEBI" id="CHEBI:65314"/>
        <dbReference type="ChEBI" id="CHEBI:65315"/>
        <dbReference type="EC" id="5.4.99.29"/>
    </reaction>
</comment>
<evidence type="ECO:0000256" key="3">
    <source>
        <dbReference type="ARBA" id="ARBA00023235"/>
    </source>
</evidence>
<evidence type="ECO:0000256" key="7">
    <source>
        <dbReference type="ARBA" id="ARBA00038944"/>
    </source>
</evidence>
<evidence type="ECO:0000256" key="10">
    <source>
        <dbReference type="ARBA" id="ARBA00041266"/>
    </source>
</evidence>
<sequence>MEDHLADPVYTPPNDPVVIIYQDDDLLVVEKPSGLLHVPGKDPRLWDCLDVRVRKLFPKASIIHRLDRDTSGVVVMGLNKRAHAFVAAQFENRTAQKIYVARVWRQMDGESGHIDLPLGIDVDRKPRHRVDHENGRSAQTDWEVIAREDNATRVRLFPRTGRTHQLRVHMLAIGHPILGDVFYADGDALAAADRLQLHAEQLRFVHPSTGQECTFIAECPF</sequence>